<comment type="caution">
    <text evidence="1">The sequence shown here is derived from an EMBL/GenBank/DDBJ whole genome shotgun (WGS) entry which is preliminary data.</text>
</comment>
<dbReference type="InterPro" id="IPR052748">
    <property type="entry name" value="ISR_Activator"/>
</dbReference>
<accession>A0ABM8M711</accession>
<dbReference type="Proteomes" id="UP000626656">
    <property type="component" value="Unassembled WGS sequence"/>
</dbReference>
<name>A0ABM8M711_9GAMM</name>
<dbReference type="InterPro" id="IPR006597">
    <property type="entry name" value="Sel1-like"/>
</dbReference>
<dbReference type="SUPFAM" id="SSF81901">
    <property type="entry name" value="HCP-like"/>
    <property type="match status" value="1"/>
</dbReference>
<protein>
    <recommendedName>
        <fullName evidence="3">Beta-lactamase</fullName>
    </recommendedName>
</protein>
<keyword evidence="2" id="KW-1185">Reference proteome</keyword>
<organism evidence="1 2">
    <name type="scientific">Bathymodiolus thermophilus thioautotrophic gill symbiont</name>
    <dbReference type="NCBI Taxonomy" id="2360"/>
    <lineage>
        <taxon>Bacteria</taxon>
        <taxon>Pseudomonadati</taxon>
        <taxon>Pseudomonadota</taxon>
        <taxon>Gammaproteobacteria</taxon>
        <taxon>sulfur-oxidizing symbionts</taxon>
    </lineage>
</organism>
<sequence>MLKRYAVLVYEAESDKNNKKLFDSLEDCLVNGNCKNTINVFLEADKNNCRIAASLIGRLYLNGKYGVKKDVNETIYWYRKAFFENEDIDAGLDLAILYKNLAIKNKDNALHKKSIEVYQKIATINNHIALTALGGCYEIGRGVEKNMDKSFEYYKQASEAGNLAATMAMGRVYRKHKNWLKGMKMCLKAIPKVLSEAKKNLDSEKLKRE</sequence>
<evidence type="ECO:0008006" key="3">
    <source>
        <dbReference type="Google" id="ProtNLM"/>
    </source>
</evidence>
<dbReference type="Pfam" id="PF08238">
    <property type="entry name" value="Sel1"/>
    <property type="match status" value="2"/>
</dbReference>
<gene>
    <name evidence="1" type="ORF">AZO1586I_847</name>
</gene>
<dbReference type="PANTHER" id="PTHR45011:SF1">
    <property type="entry name" value="DAP3-BINDING CELL DEATH ENHANCER 1"/>
    <property type="match status" value="1"/>
</dbReference>
<dbReference type="EMBL" id="CAHJWF010000213">
    <property type="protein sequence ID" value="CAB5501699.1"/>
    <property type="molecule type" value="Genomic_DNA"/>
</dbReference>
<dbReference type="PANTHER" id="PTHR45011">
    <property type="entry name" value="DAP3-BINDING CELL DEATH ENHANCER 1"/>
    <property type="match status" value="1"/>
</dbReference>
<dbReference type="InterPro" id="IPR011990">
    <property type="entry name" value="TPR-like_helical_dom_sf"/>
</dbReference>
<proteinExistence type="predicted"/>
<reference evidence="1 2" key="1">
    <citation type="submission" date="2020-05" db="EMBL/GenBank/DDBJ databases">
        <authorList>
            <person name="Petersen J."/>
            <person name="Sayavedra L."/>
        </authorList>
    </citation>
    <scope>NUCLEOTIDE SEQUENCE [LARGE SCALE GENOMIC DNA]</scope>
    <source>
        <strain evidence="1">B azoricus SOX ET2 1586I</strain>
    </source>
</reference>
<dbReference type="SMART" id="SM00671">
    <property type="entry name" value="SEL1"/>
    <property type="match status" value="2"/>
</dbReference>
<evidence type="ECO:0000313" key="2">
    <source>
        <dbReference type="Proteomes" id="UP000626656"/>
    </source>
</evidence>
<dbReference type="Gene3D" id="1.25.40.10">
    <property type="entry name" value="Tetratricopeptide repeat domain"/>
    <property type="match status" value="1"/>
</dbReference>
<dbReference type="RefSeq" id="WP_202784283.1">
    <property type="nucleotide sequence ID" value="NZ_CAHJWF010000213.1"/>
</dbReference>
<evidence type="ECO:0000313" key="1">
    <source>
        <dbReference type="EMBL" id="CAB5501699.1"/>
    </source>
</evidence>